<dbReference type="CDD" id="cd07729">
    <property type="entry name" value="AHL_lactonase_MBL-fold"/>
    <property type="match status" value="1"/>
</dbReference>
<keyword evidence="4" id="KW-0378">Hydrolase</keyword>
<dbReference type="AlphaFoldDB" id="A0A544VZ53"/>
<dbReference type="InterPro" id="IPR051013">
    <property type="entry name" value="MBL_superfamily_lactonases"/>
</dbReference>
<keyword evidence="3" id="KW-0479">Metal-binding</keyword>
<comment type="similarity">
    <text evidence="2">Belongs to the metallo-beta-lactamase superfamily.</text>
</comment>
<sequence>MTSATYRVTIVKYGERTTRKSDVYLNHHVYGEHDDPIGMDYFFWVLQNADRTIIVDTGFSKHGGEVRNRTFGIDPARAYAALGVRPDAAPDVIVTHAHYDHIGNLGLFPTSTLVIAKRELDFWTGPLATRKQFHYSVEDDEIASLVAADKEGRVRTYQDSLELAPGVTVLELGGHTPGLSVVLVDTDEGTVLLASDSMHYYEELEADMPFAFVADLPAMYTGFDTITELVSSGRVAHLVSGHDPSTLSRFTPVTDGELAGIAATIGSLA</sequence>
<dbReference type="RefSeq" id="WP_142553359.1">
    <property type="nucleotide sequence ID" value="NZ_VIFX01000022.1"/>
</dbReference>
<proteinExistence type="inferred from homology"/>
<evidence type="ECO:0000256" key="2">
    <source>
        <dbReference type="ARBA" id="ARBA00007749"/>
    </source>
</evidence>
<dbReference type="InterPro" id="IPR036866">
    <property type="entry name" value="RibonucZ/Hydroxyglut_hydro"/>
</dbReference>
<reference evidence="7 8" key="1">
    <citation type="submission" date="2018-10" db="EMBL/GenBank/DDBJ databases">
        <title>Draft genome of Mycobacterium hodleri strain B.</title>
        <authorList>
            <person name="Amande T.J."/>
            <person name="Mcgenity T.J."/>
        </authorList>
    </citation>
    <scope>NUCLEOTIDE SEQUENCE [LARGE SCALE GENOMIC DNA]</scope>
    <source>
        <strain evidence="7 8">B</strain>
    </source>
</reference>
<organism evidence="7 8">
    <name type="scientific">Mycolicibacterium hodleri</name>
    <dbReference type="NCBI Taxonomy" id="49897"/>
    <lineage>
        <taxon>Bacteria</taxon>
        <taxon>Bacillati</taxon>
        <taxon>Actinomycetota</taxon>
        <taxon>Actinomycetes</taxon>
        <taxon>Mycobacteriales</taxon>
        <taxon>Mycobacteriaceae</taxon>
        <taxon>Mycolicibacterium</taxon>
    </lineage>
</organism>
<dbReference type="PANTHER" id="PTHR42978:SF7">
    <property type="entry name" value="METALLO-HYDROLASE RV2300C-RELATED"/>
    <property type="match status" value="1"/>
</dbReference>
<dbReference type="GO" id="GO:0046872">
    <property type="term" value="F:metal ion binding"/>
    <property type="evidence" value="ECO:0007669"/>
    <property type="project" value="UniProtKB-KW"/>
</dbReference>
<evidence type="ECO:0000256" key="4">
    <source>
        <dbReference type="ARBA" id="ARBA00022801"/>
    </source>
</evidence>
<name>A0A544VZ53_9MYCO</name>
<evidence type="ECO:0000256" key="5">
    <source>
        <dbReference type="ARBA" id="ARBA00022833"/>
    </source>
</evidence>
<dbReference type="Proteomes" id="UP000315759">
    <property type="component" value="Unassembled WGS sequence"/>
</dbReference>
<evidence type="ECO:0000256" key="1">
    <source>
        <dbReference type="ARBA" id="ARBA00001947"/>
    </source>
</evidence>
<dbReference type="GO" id="GO:0016787">
    <property type="term" value="F:hydrolase activity"/>
    <property type="evidence" value="ECO:0007669"/>
    <property type="project" value="UniProtKB-KW"/>
</dbReference>
<dbReference type="Pfam" id="PF00753">
    <property type="entry name" value="Lactamase_B"/>
    <property type="match status" value="1"/>
</dbReference>
<evidence type="ECO:0000259" key="6">
    <source>
        <dbReference type="SMART" id="SM00849"/>
    </source>
</evidence>
<protein>
    <submittedName>
        <fullName evidence="7">N-acyl homoserine lactonase family protein</fullName>
    </submittedName>
</protein>
<comment type="cofactor">
    <cofactor evidence="1">
        <name>Zn(2+)</name>
        <dbReference type="ChEBI" id="CHEBI:29105"/>
    </cofactor>
</comment>
<accession>A0A544VZ53</accession>
<comment type="caution">
    <text evidence="7">The sequence shown here is derived from an EMBL/GenBank/DDBJ whole genome shotgun (WGS) entry which is preliminary data.</text>
</comment>
<dbReference type="SMART" id="SM00849">
    <property type="entry name" value="Lactamase_B"/>
    <property type="match status" value="1"/>
</dbReference>
<dbReference type="SUPFAM" id="SSF56281">
    <property type="entry name" value="Metallo-hydrolase/oxidoreductase"/>
    <property type="match status" value="1"/>
</dbReference>
<dbReference type="EMBL" id="VIFX01000022">
    <property type="protein sequence ID" value="TQR85273.1"/>
    <property type="molecule type" value="Genomic_DNA"/>
</dbReference>
<keyword evidence="5" id="KW-0862">Zinc</keyword>
<keyword evidence="8" id="KW-1185">Reference proteome</keyword>
<feature type="domain" description="Metallo-beta-lactamase" evidence="6">
    <location>
        <begin position="40"/>
        <end position="242"/>
    </location>
</feature>
<dbReference type="Gene3D" id="3.60.15.10">
    <property type="entry name" value="Ribonuclease Z/Hydroxyacylglutathione hydrolase-like"/>
    <property type="match status" value="1"/>
</dbReference>
<evidence type="ECO:0000256" key="3">
    <source>
        <dbReference type="ARBA" id="ARBA00022723"/>
    </source>
</evidence>
<dbReference type="PANTHER" id="PTHR42978">
    <property type="entry name" value="QUORUM-QUENCHING LACTONASE YTNP-RELATED-RELATED"/>
    <property type="match status" value="1"/>
</dbReference>
<evidence type="ECO:0000313" key="7">
    <source>
        <dbReference type="EMBL" id="TQR85273.1"/>
    </source>
</evidence>
<evidence type="ECO:0000313" key="8">
    <source>
        <dbReference type="Proteomes" id="UP000315759"/>
    </source>
</evidence>
<gene>
    <name evidence="7" type="ORF">D8S82_17835</name>
</gene>
<dbReference type="InterPro" id="IPR001279">
    <property type="entry name" value="Metallo-B-lactamas"/>
</dbReference>